<accession>A0A4Q8QEF8</accession>
<dbReference type="Proteomes" id="UP000291981">
    <property type="component" value="Unassembled WGS sequence"/>
</dbReference>
<dbReference type="RefSeq" id="WP_130609593.1">
    <property type="nucleotide sequence ID" value="NZ_SGIU01000001.1"/>
</dbReference>
<organism evidence="2 3">
    <name type="scientific">Flagellimonas allohymeniacidonis</name>
    <dbReference type="NCBI Taxonomy" id="2517819"/>
    <lineage>
        <taxon>Bacteria</taxon>
        <taxon>Pseudomonadati</taxon>
        <taxon>Bacteroidota</taxon>
        <taxon>Flavobacteriia</taxon>
        <taxon>Flavobacteriales</taxon>
        <taxon>Flavobacteriaceae</taxon>
        <taxon>Flagellimonas</taxon>
    </lineage>
</organism>
<dbReference type="AlphaFoldDB" id="A0A4Q8QEF8"/>
<gene>
    <name evidence="2" type="ORF">EW142_03260</name>
</gene>
<evidence type="ECO:0000256" key="1">
    <source>
        <dbReference type="SAM" id="Phobius"/>
    </source>
</evidence>
<feature type="transmembrane region" description="Helical" evidence="1">
    <location>
        <begin position="21"/>
        <end position="42"/>
    </location>
</feature>
<proteinExistence type="predicted"/>
<keyword evidence="1" id="KW-1133">Transmembrane helix</keyword>
<evidence type="ECO:0000313" key="3">
    <source>
        <dbReference type="Proteomes" id="UP000291981"/>
    </source>
</evidence>
<keyword evidence="1" id="KW-0812">Transmembrane</keyword>
<evidence type="ECO:0000313" key="2">
    <source>
        <dbReference type="EMBL" id="TAI48831.1"/>
    </source>
</evidence>
<reference evidence="2 3" key="1">
    <citation type="submission" date="2019-02" db="EMBL/GenBank/DDBJ databases">
        <title>Draft genome sequence of Muricauda sp. 176CP4-71.</title>
        <authorList>
            <person name="Park J.-S."/>
        </authorList>
    </citation>
    <scope>NUCLEOTIDE SEQUENCE [LARGE SCALE GENOMIC DNA]</scope>
    <source>
        <strain evidence="2 3">176CP4-71</strain>
    </source>
</reference>
<sequence>MIKFFRTMRRDFIEEGKMLKYFKYAVGETALVVVGILIALNINNQNKVRIDKDAEQNFYSNTKQQLLDDAGNIRGQIQYNNTNGEQFQYAMDIIDKQDRNQKDSLGRIGLNLLNYSDFDRQGNIYETMVNSGEIKLLQNQEIIERLRQLEETYIYINRMESIHLDVVMELSPHLIQSISFKSGQVHDEEFLFGFQFQNFFVLSARIMGEKDAVYHRALDEINELVELLDSEID</sequence>
<protein>
    <submittedName>
        <fullName evidence="2">Uncharacterized protein</fullName>
    </submittedName>
</protein>
<dbReference type="EMBL" id="SGIU01000001">
    <property type="protein sequence ID" value="TAI48831.1"/>
    <property type="molecule type" value="Genomic_DNA"/>
</dbReference>
<dbReference type="OrthoDB" id="821805at2"/>
<keyword evidence="3" id="KW-1185">Reference proteome</keyword>
<keyword evidence="1" id="KW-0472">Membrane</keyword>
<name>A0A4Q8QEF8_9FLAO</name>
<comment type="caution">
    <text evidence="2">The sequence shown here is derived from an EMBL/GenBank/DDBJ whole genome shotgun (WGS) entry which is preliminary data.</text>
</comment>